<keyword evidence="9" id="KW-0808">Transferase</keyword>
<feature type="compositionally biased region" description="Polar residues" evidence="6">
    <location>
        <begin position="247"/>
        <end position="262"/>
    </location>
</feature>
<sequence>MWSPTHIQVTVQRARGLLIKGKNGTNNCFVTIAMGKEKYQTSIKEKATGAVDWHEECELAIPDRGNRAELILTCLHRNNLGIDQFLGQVTLPLNELDDDRPRSKWYKLESKPGQEKKDKDRGELEVRTMFTVVSGSLSDLSKKEKHKSSIGQLASSVGGSLLSIGTLEKRKGLKKFAKSLGSKMHISGKSKKGKDTDSDSYTGSFASIGTPNSVNSKKRFGQTIDDADPGVISEDEDEFVFDNLSHKSSGSSLNVRSASNHRVPSPEILSKEDLNLRSKTLPPAKPPRTPSEVKLDEWEVKLYGKHNMDLGSSDSLKRRSWENSRVPLPKKEDDIVEHVETFIENEQKSVTPTMNRSHILETVTAPVTPHLKEKELNLEDIVESESETVAEKVEKFENVEKIIDKPQPLPRSNTLPSIIEAVPPSSPKHSPSSNSSSPNASSNRKENDKNDKTEKKRFSKLKYFRKEISDFLVDKTEALEEVLRKQPQKQFGERIIIGHENNFAGMGSAQTEVSQDVLKKYEGKSREEVMLIADTLESEVSMQRQRVKELEDYLDNLLVRVMETHPKILQNPYPRTTSTKSG</sequence>
<evidence type="ECO:0000256" key="3">
    <source>
        <dbReference type="ARBA" id="ARBA00022553"/>
    </source>
</evidence>
<evidence type="ECO:0000256" key="2">
    <source>
        <dbReference type="ARBA" id="ARBA00022448"/>
    </source>
</evidence>
<dbReference type="Pfam" id="PF09457">
    <property type="entry name" value="RBD-FIP"/>
    <property type="match status" value="1"/>
</dbReference>
<feature type="region of interest" description="Disordered" evidence="6">
    <location>
        <begin position="247"/>
        <end position="293"/>
    </location>
</feature>
<keyword evidence="2" id="KW-0813">Transport</keyword>
<evidence type="ECO:0000259" key="8">
    <source>
        <dbReference type="PROSITE" id="PS51511"/>
    </source>
</evidence>
<evidence type="ECO:0000313" key="9">
    <source>
        <dbReference type="EMBL" id="JAI15699.1"/>
    </source>
</evidence>
<dbReference type="AlphaFoldDB" id="A0A0K8TMX5"/>
<keyword evidence="5" id="KW-0653">Protein transport</keyword>
<dbReference type="InterPro" id="IPR035892">
    <property type="entry name" value="C2_domain_sf"/>
</dbReference>
<feature type="compositionally biased region" description="Low complexity" evidence="6">
    <location>
        <begin position="427"/>
        <end position="442"/>
    </location>
</feature>
<dbReference type="GO" id="GO:0015031">
    <property type="term" value="P:protein transport"/>
    <property type="evidence" value="ECO:0007669"/>
    <property type="project" value="UniProtKB-KW"/>
</dbReference>
<dbReference type="InterPro" id="IPR037245">
    <property type="entry name" value="FIP-RBD_C_sf"/>
</dbReference>
<evidence type="ECO:0000259" key="7">
    <source>
        <dbReference type="PROSITE" id="PS50004"/>
    </source>
</evidence>
<evidence type="ECO:0000256" key="5">
    <source>
        <dbReference type="ARBA" id="ARBA00022927"/>
    </source>
</evidence>
<dbReference type="PANTHER" id="PTHR15746:SF23">
    <property type="entry name" value="RAB11 INTERACTING PROTEIN, ISOFORM A"/>
    <property type="match status" value="1"/>
</dbReference>
<dbReference type="GO" id="GO:0016301">
    <property type="term" value="F:kinase activity"/>
    <property type="evidence" value="ECO:0007669"/>
    <property type="project" value="UniProtKB-KW"/>
</dbReference>
<dbReference type="InterPro" id="IPR037789">
    <property type="entry name" value="FIP_classI"/>
</dbReference>
<feature type="compositionally biased region" description="Polar residues" evidence="6">
    <location>
        <begin position="201"/>
        <end position="215"/>
    </location>
</feature>
<protein>
    <submittedName>
        <fullName evidence="9">Protein kinase c conserved region 2</fullName>
    </submittedName>
</protein>
<dbReference type="Pfam" id="PF00168">
    <property type="entry name" value="C2"/>
    <property type="match status" value="1"/>
</dbReference>
<evidence type="ECO:0000256" key="1">
    <source>
        <dbReference type="ARBA" id="ARBA00004172"/>
    </source>
</evidence>
<feature type="region of interest" description="Disordered" evidence="6">
    <location>
        <begin position="404"/>
        <end position="454"/>
    </location>
</feature>
<keyword evidence="9" id="KW-0418">Kinase</keyword>
<evidence type="ECO:0000256" key="4">
    <source>
        <dbReference type="ARBA" id="ARBA00022753"/>
    </source>
</evidence>
<keyword evidence="4" id="KW-0967">Endosome</keyword>
<accession>A0A0K8TMX5</accession>
<dbReference type="GO" id="GO:0045055">
    <property type="term" value="P:regulated exocytosis"/>
    <property type="evidence" value="ECO:0007669"/>
    <property type="project" value="TreeGrafter"/>
</dbReference>
<feature type="domain" description="FIP-RBD" evidence="8">
    <location>
        <begin position="510"/>
        <end position="572"/>
    </location>
</feature>
<dbReference type="EMBL" id="GDAI01001904">
    <property type="protein sequence ID" value="JAI15699.1"/>
    <property type="molecule type" value="mRNA"/>
</dbReference>
<comment type="subcellular location">
    <subcellularLocation>
        <location evidence="1">Recycling endosome</location>
    </subcellularLocation>
</comment>
<feature type="domain" description="C2" evidence="7">
    <location>
        <begin position="1"/>
        <end position="106"/>
    </location>
</feature>
<dbReference type="GO" id="GO:0055037">
    <property type="term" value="C:recycling endosome"/>
    <property type="evidence" value="ECO:0007669"/>
    <property type="project" value="UniProtKB-SubCell"/>
</dbReference>
<dbReference type="SMART" id="SM00239">
    <property type="entry name" value="C2"/>
    <property type="match status" value="1"/>
</dbReference>
<organism evidence="9">
    <name type="scientific">Tabanus bromius</name>
    <name type="common">Band-eyed brown horse fly</name>
    <dbReference type="NCBI Taxonomy" id="304241"/>
    <lineage>
        <taxon>Eukaryota</taxon>
        <taxon>Metazoa</taxon>
        <taxon>Ecdysozoa</taxon>
        <taxon>Arthropoda</taxon>
        <taxon>Hexapoda</taxon>
        <taxon>Insecta</taxon>
        <taxon>Pterygota</taxon>
        <taxon>Neoptera</taxon>
        <taxon>Endopterygota</taxon>
        <taxon>Diptera</taxon>
        <taxon>Brachycera</taxon>
        <taxon>Tabanomorpha</taxon>
        <taxon>Tabanoidea</taxon>
        <taxon>Tabanidae</taxon>
        <taxon>Tabanus</taxon>
    </lineage>
</organism>
<dbReference type="PANTHER" id="PTHR15746">
    <property type="entry name" value="RAB11-RELATED"/>
    <property type="match status" value="1"/>
</dbReference>
<dbReference type="Gene3D" id="2.60.40.150">
    <property type="entry name" value="C2 domain"/>
    <property type="match status" value="1"/>
</dbReference>
<reference evidence="9" key="1">
    <citation type="journal article" date="2015" name="Insect Biochem. Mol. Biol.">
        <title>An insight into the sialome of the horse fly, Tabanus bromius.</title>
        <authorList>
            <person name="Ribeiro J.M."/>
            <person name="Kazimirova M."/>
            <person name="Takac P."/>
            <person name="Andersen J.F."/>
            <person name="Francischetti I.M."/>
        </authorList>
    </citation>
    <scope>NUCLEOTIDE SEQUENCE</scope>
</reference>
<evidence type="ECO:0000256" key="6">
    <source>
        <dbReference type="SAM" id="MobiDB-lite"/>
    </source>
</evidence>
<dbReference type="InterPro" id="IPR019018">
    <property type="entry name" value="Rab-bd_FIP-RBD"/>
</dbReference>
<dbReference type="PROSITE" id="PS51511">
    <property type="entry name" value="FIP_RBD"/>
    <property type="match status" value="1"/>
</dbReference>
<dbReference type="FunFam" id="1.20.5.2440:FF:000006">
    <property type="entry name" value="Uncharacterized protein, isoform C"/>
    <property type="match status" value="1"/>
</dbReference>
<proteinExistence type="evidence at transcript level"/>
<keyword evidence="3" id="KW-0597">Phosphoprotein</keyword>
<dbReference type="PROSITE" id="PS50004">
    <property type="entry name" value="C2"/>
    <property type="match status" value="1"/>
</dbReference>
<dbReference type="GO" id="GO:0031267">
    <property type="term" value="F:small GTPase binding"/>
    <property type="evidence" value="ECO:0007669"/>
    <property type="project" value="InterPro"/>
</dbReference>
<name>A0A0K8TMX5_TABBR</name>
<dbReference type="FunFam" id="2.60.40.150:FF:000151">
    <property type="entry name" value="Rab11 family-interacting protein 1"/>
    <property type="match status" value="1"/>
</dbReference>
<feature type="region of interest" description="Disordered" evidence="6">
    <location>
        <begin position="185"/>
        <end position="230"/>
    </location>
</feature>
<dbReference type="SUPFAM" id="SSF49562">
    <property type="entry name" value="C2 domain (Calcium/lipid-binding domain, CaLB)"/>
    <property type="match status" value="1"/>
</dbReference>
<feature type="compositionally biased region" description="Basic and acidic residues" evidence="6">
    <location>
        <begin position="443"/>
        <end position="454"/>
    </location>
</feature>
<dbReference type="Gene3D" id="1.20.5.2440">
    <property type="match status" value="1"/>
</dbReference>
<dbReference type="InterPro" id="IPR000008">
    <property type="entry name" value="C2_dom"/>
</dbReference>
<dbReference type="SUPFAM" id="SSF144270">
    <property type="entry name" value="Eferin C-derminal domain-like"/>
    <property type="match status" value="1"/>
</dbReference>